<dbReference type="Gene3D" id="3.40.930.10">
    <property type="entry name" value="Mannitol-specific EII, Chain A"/>
    <property type="match status" value="1"/>
</dbReference>
<evidence type="ECO:0000259" key="17">
    <source>
        <dbReference type="Pfam" id="PF07565"/>
    </source>
</evidence>
<dbReference type="Proteomes" id="UP000694621">
    <property type="component" value="Unplaced"/>
</dbReference>
<evidence type="ECO:0000259" key="16">
    <source>
        <dbReference type="Pfam" id="PF00955"/>
    </source>
</evidence>
<reference evidence="18" key="1">
    <citation type="submission" date="2025-08" db="UniProtKB">
        <authorList>
            <consortium name="Ensembl"/>
        </authorList>
    </citation>
    <scope>IDENTIFICATION</scope>
</reference>
<evidence type="ECO:0000256" key="12">
    <source>
        <dbReference type="ARBA" id="ARBA00023180"/>
    </source>
</evidence>
<evidence type="ECO:0000256" key="4">
    <source>
        <dbReference type="ARBA" id="ARBA00022448"/>
    </source>
</evidence>
<feature type="transmembrane region" description="Helical" evidence="14">
    <location>
        <begin position="691"/>
        <end position="712"/>
    </location>
</feature>
<keyword evidence="11" id="KW-1015">Disulfide bond</keyword>
<keyword evidence="5" id="KW-1003">Cell membrane</keyword>
<feature type="transmembrane region" description="Helical" evidence="14">
    <location>
        <begin position="1012"/>
        <end position="1042"/>
    </location>
</feature>
<dbReference type="Pfam" id="PF07565">
    <property type="entry name" value="Band_3_cyto"/>
    <property type="match status" value="1"/>
</dbReference>
<evidence type="ECO:0000256" key="9">
    <source>
        <dbReference type="ARBA" id="ARBA00023065"/>
    </source>
</evidence>
<dbReference type="GO" id="GO:0008510">
    <property type="term" value="F:sodium:bicarbonate symporter activity"/>
    <property type="evidence" value="ECO:0007669"/>
    <property type="project" value="TreeGrafter"/>
</dbReference>
<dbReference type="InterPro" id="IPR011531">
    <property type="entry name" value="HCO3_transpt-like_TM_dom"/>
</dbReference>
<feature type="transmembrane region" description="Helical" evidence="14">
    <location>
        <begin position="549"/>
        <end position="571"/>
    </location>
</feature>
<evidence type="ECO:0000313" key="19">
    <source>
        <dbReference type="Proteomes" id="UP000694621"/>
    </source>
</evidence>
<feature type="transmembrane region" description="Helical" evidence="14">
    <location>
        <begin position="477"/>
        <end position="500"/>
    </location>
</feature>
<accession>A0A8B9K9B4</accession>
<feature type="domain" description="Band 3 cytoplasmic" evidence="17">
    <location>
        <begin position="83"/>
        <end position="369"/>
    </location>
</feature>
<protein>
    <recommendedName>
        <fullName evidence="14">Anion exchange protein</fullName>
    </recommendedName>
</protein>
<feature type="transmembrane region" description="Helical" evidence="14">
    <location>
        <begin position="844"/>
        <end position="863"/>
    </location>
</feature>
<dbReference type="InterPro" id="IPR003024">
    <property type="entry name" value="Na/HCO3_transpt"/>
</dbReference>
<dbReference type="PANTHER" id="PTHR11453">
    <property type="entry name" value="ANION EXCHANGE PROTEIN"/>
    <property type="match status" value="1"/>
</dbReference>
<dbReference type="FunFam" id="3.40.930.10:FF:000001">
    <property type="entry name" value="Anion exchange protein"/>
    <property type="match status" value="1"/>
</dbReference>
<evidence type="ECO:0000256" key="14">
    <source>
        <dbReference type="RuleBase" id="RU362035"/>
    </source>
</evidence>
<feature type="transmembrane region" description="Helical" evidence="14">
    <location>
        <begin position="916"/>
        <end position="933"/>
    </location>
</feature>
<feature type="transmembrane region" description="Helical" evidence="14">
    <location>
        <begin position="520"/>
        <end position="542"/>
    </location>
</feature>
<dbReference type="Pfam" id="PF00955">
    <property type="entry name" value="HCO3_cotransp"/>
    <property type="match status" value="1"/>
</dbReference>
<keyword evidence="12" id="KW-0325">Glycoprotein</keyword>
<comment type="similarity">
    <text evidence="3 14">Belongs to the anion exchanger (TC 2.A.31) family.</text>
</comment>
<organism evidence="18 19">
    <name type="scientific">Astyanax mexicanus</name>
    <name type="common">Blind cave fish</name>
    <name type="synonym">Astyanax fasciatus mexicanus</name>
    <dbReference type="NCBI Taxonomy" id="7994"/>
    <lineage>
        <taxon>Eukaryota</taxon>
        <taxon>Metazoa</taxon>
        <taxon>Chordata</taxon>
        <taxon>Craniata</taxon>
        <taxon>Vertebrata</taxon>
        <taxon>Euteleostomi</taxon>
        <taxon>Actinopterygii</taxon>
        <taxon>Neopterygii</taxon>
        <taxon>Teleostei</taxon>
        <taxon>Ostariophysi</taxon>
        <taxon>Characiformes</taxon>
        <taxon>Characoidei</taxon>
        <taxon>Acestrorhamphidae</taxon>
        <taxon>Acestrorhamphinae</taxon>
        <taxon>Astyanax</taxon>
    </lineage>
</organism>
<keyword evidence="7 14" id="KW-1133">Transmembrane helix</keyword>
<evidence type="ECO:0000256" key="6">
    <source>
        <dbReference type="ARBA" id="ARBA00022692"/>
    </source>
</evidence>
<keyword evidence="4 14" id="KW-0813">Transport</keyword>
<evidence type="ECO:0000256" key="11">
    <source>
        <dbReference type="ARBA" id="ARBA00023157"/>
    </source>
</evidence>
<feature type="transmembrane region" description="Helical" evidence="14">
    <location>
        <begin position="784"/>
        <end position="808"/>
    </location>
</feature>
<dbReference type="PANTHER" id="PTHR11453:SF32">
    <property type="entry name" value="SODIUM-DRIVEN CHLORIDE BICARBONATE EXCHANGER"/>
    <property type="match status" value="1"/>
</dbReference>
<dbReference type="NCBIfam" id="TIGR00834">
    <property type="entry name" value="ae"/>
    <property type="match status" value="1"/>
</dbReference>
<name>A0A8B9K9B4_ASTMX</name>
<dbReference type="FunFam" id="1.10.287.570:FF:000001">
    <property type="entry name" value="Anion exchange protein"/>
    <property type="match status" value="1"/>
</dbReference>
<proteinExistence type="inferred from homology"/>
<feature type="transmembrane region" description="Helical" evidence="14">
    <location>
        <begin position="443"/>
        <end position="465"/>
    </location>
</feature>
<keyword evidence="10 14" id="KW-0472">Membrane</keyword>
<dbReference type="SUPFAM" id="SSF55804">
    <property type="entry name" value="Phoshotransferase/anion transport protein"/>
    <property type="match status" value="1"/>
</dbReference>
<evidence type="ECO:0000256" key="3">
    <source>
        <dbReference type="ARBA" id="ARBA00010993"/>
    </source>
</evidence>
<sequence length="1059" mass="119964">MLKANVEQEELEGHKTLYIGVHVPLGRRTRRRHRHHGHRHRKRSRERDSGVGDGRESPAYDTPSQRVQFLLGTEDDDEEHIPHDLFTELDEICLRDGEDSEWRETARWLKFEEDVEDGGERWSKPYVATLTLHSLFELRSCIINGTVMLDMRASSLEEIEGLDELGDEVRKKVRQALLKQHHHQNQKKLANRIPIVRSFADIGKKQSESNSMDKNGMMYPEKRKKKTFPHSNTTTVYVFLYPSPFTEFLFIIDLHFMKKIPAGAEASNILVGELEFLEKPVVAFIRLSPAVLLNGLAEVPITTRFLFILLGPLGKGPQYHEIGRSIATLMTDEVFHDVAYKAKDRNDLVAGIDEFLDQVTVLPPGEWDPSIRIEPPKNVPSQEKRKIPAVPNGELAETEEHGGHGGPELQRTGRLFGGFFLDIKRKAPHYLSDYTDALSLQCVASFLFLYCACMSPVITFGGLLGEATEGRISAIESLFGASMTGIAYSLFAGQPLTILGSTGPVLVFEKILFKFCKEYGLSYLSLRTCIGLWTAFLCILLVATDASSLVCYITRFTEEAFASLICIIFIYEALEKLIHLGETSGLFIVVPSECCHCLSVSITACWLNTECNYFHLVPSVCESAHLYVLCCVSQDCIEKKGVFVGSACGPHGPYIPDVLFWSVVLFFSTVAMSAFLKEFKTSRYFPTKVRAIISDFAVFFTILTMVLVDYALGVPSPKLQVPSKFKPTRDDRGWFINPLGPNPWWTCIITVIPALLCTILIFMDQQITAVIINRKEHKLKKGCGYHLDLFVVAVMLGVCSLMGLPWFVAATVLSISHVNSLKLESESSAPGEQPKFLGIREQRFTGLMIFLLMGCSVFMTSVLKFIPMPVLYGVFLYMGASSLRGIQFFDRLRLFGMPAKHQPDFIYLRHVPLRKVHLFTIVQLSCLILLWVIKTSRAAIVFPMMVLALVFIRKLLDFFFTKRELSWLDDLMPESKKKRLEDAEKEVSYIYIKHTSIYTSSLWQDCNKSLSLLILSLFLILSFSLSLSLCPALSSSLSFFSARRSKVFWQRKKEWYKCH</sequence>
<evidence type="ECO:0000256" key="2">
    <source>
        <dbReference type="ARBA" id="ARBA00004554"/>
    </source>
</evidence>
<feature type="region of interest" description="Disordered" evidence="15">
    <location>
        <begin position="28"/>
        <end position="65"/>
    </location>
</feature>
<keyword evidence="6 14" id="KW-0812">Transmembrane</keyword>
<evidence type="ECO:0000256" key="10">
    <source>
        <dbReference type="ARBA" id="ARBA00023136"/>
    </source>
</evidence>
<evidence type="ECO:0000256" key="5">
    <source>
        <dbReference type="ARBA" id="ARBA00022475"/>
    </source>
</evidence>
<evidence type="ECO:0000256" key="13">
    <source>
        <dbReference type="ARBA" id="ARBA00023201"/>
    </source>
</evidence>
<dbReference type="GO" id="GO:0016324">
    <property type="term" value="C:apical plasma membrane"/>
    <property type="evidence" value="ECO:0007669"/>
    <property type="project" value="UniProtKB-SubCell"/>
</dbReference>
<feature type="transmembrane region" description="Helical" evidence="14">
    <location>
        <begin position="870"/>
        <end position="889"/>
    </location>
</feature>
<feature type="transmembrane region" description="Helical" evidence="14">
    <location>
        <begin position="940"/>
        <end position="960"/>
    </location>
</feature>
<dbReference type="GO" id="GO:0051453">
    <property type="term" value="P:regulation of intracellular pH"/>
    <property type="evidence" value="ECO:0007669"/>
    <property type="project" value="TreeGrafter"/>
</dbReference>
<feature type="compositionally biased region" description="Basic residues" evidence="15">
    <location>
        <begin position="28"/>
        <end position="44"/>
    </location>
</feature>
<evidence type="ECO:0000256" key="8">
    <source>
        <dbReference type="ARBA" id="ARBA00023053"/>
    </source>
</evidence>
<dbReference type="InterPro" id="IPR013769">
    <property type="entry name" value="Band3_cytoplasmic_dom"/>
</dbReference>
<dbReference type="InterPro" id="IPR003020">
    <property type="entry name" value="HCO3_transpt_euk"/>
</dbReference>
<dbReference type="GO" id="GO:0016323">
    <property type="term" value="C:basolateral plasma membrane"/>
    <property type="evidence" value="ECO:0007669"/>
    <property type="project" value="UniProtKB-SubCell"/>
</dbReference>
<dbReference type="GO" id="GO:0008509">
    <property type="term" value="F:monoatomic anion transmembrane transporter activity"/>
    <property type="evidence" value="ECO:0007669"/>
    <property type="project" value="InterPro"/>
</dbReference>
<keyword evidence="8" id="KW-0915">Sodium</keyword>
<dbReference type="AlphaFoldDB" id="A0A8B9K9B4"/>
<feature type="transmembrane region" description="Helical" evidence="14">
    <location>
        <begin position="659"/>
        <end position="679"/>
    </location>
</feature>
<dbReference type="PRINTS" id="PR01232">
    <property type="entry name" value="NAHCO3TRSPRT"/>
</dbReference>
<dbReference type="Ensembl" id="ENSAMXT00005034703.1">
    <property type="protein sequence ID" value="ENSAMXP00005031722.1"/>
    <property type="gene ID" value="ENSAMXG00005010267.1"/>
</dbReference>
<comment type="subcellular location">
    <subcellularLocation>
        <location evidence="1">Apical cell membrane</location>
    </subcellularLocation>
    <subcellularLocation>
        <location evidence="2">Basolateral cell membrane</location>
        <topology evidence="2">Multi-pass membrane protein</topology>
    </subcellularLocation>
    <subcellularLocation>
        <location evidence="14">Membrane</location>
        <topology evidence="14">Multi-pass membrane protein</topology>
    </subcellularLocation>
</comment>
<feature type="domain" description="Bicarbonate transporter-like transmembrane" evidence="16">
    <location>
        <begin position="414"/>
        <end position="973"/>
    </location>
</feature>
<evidence type="ECO:0000256" key="1">
    <source>
        <dbReference type="ARBA" id="ARBA00004221"/>
    </source>
</evidence>
<evidence type="ECO:0000256" key="7">
    <source>
        <dbReference type="ARBA" id="ARBA00022989"/>
    </source>
</evidence>
<evidence type="ECO:0000256" key="15">
    <source>
        <dbReference type="SAM" id="MobiDB-lite"/>
    </source>
</evidence>
<dbReference type="GO" id="GO:0005452">
    <property type="term" value="F:solute:inorganic anion antiporter activity"/>
    <property type="evidence" value="ECO:0007669"/>
    <property type="project" value="InterPro"/>
</dbReference>
<feature type="transmembrane region" description="Helical" evidence="14">
    <location>
        <begin position="743"/>
        <end position="763"/>
    </location>
</feature>
<dbReference type="PRINTS" id="PR01231">
    <property type="entry name" value="HCO3TRNSPORT"/>
</dbReference>
<keyword evidence="13" id="KW-0739">Sodium transport</keyword>
<dbReference type="Gene3D" id="1.10.287.570">
    <property type="entry name" value="Helical hairpin bin"/>
    <property type="match status" value="1"/>
</dbReference>
<feature type="compositionally biased region" description="Basic and acidic residues" evidence="15">
    <location>
        <begin position="45"/>
        <end position="58"/>
    </location>
</feature>
<keyword evidence="9 14" id="KW-0406">Ion transport</keyword>
<dbReference type="InterPro" id="IPR016152">
    <property type="entry name" value="PTrfase/Anion_transptr"/>
</dbReference>
<evidence type="ECO:0000313" key="18">
    <source>
        <dbReference type="Ensembl" id="ENSAMXP00005031722.1"/>
    </source>
</evidence>